<organism evidence="1 2">
    <name type="scientific">Microscilla marina ATCC 23134</name>
    <dbReference type="NCBI Taxonomy" id="313606"/>
    <lineage>
        <taxon>Bacteria</taxon>
        <taxon>Pseudomonadati</taxon>
        <taxon>Bacteroidota</taxon>
        <taxon>Cytophagia</taxon>
        <taxon>Cytophagales</taxon>
        <taxon>Microscillaceae</taxon>
        <taxon>Microscilla</taxon>
    </lineage>
</organism>
<accession>A1ZZF6</accession>
<gene>
    <name evidence="1" type="ORF">M23134_06357</name>
</gene>
<comment type="caution">
    <text evidence="1">The sequence shown here is derived from an EMBL/GenBank/DDBJ whole genome shotgun (WGS) entry which is preliminary data.</text>
</comment>
<evidence type="ECO:0000313" key="1">
    <source>
        <dbReference type="EMBL" id="EAY24255.1"/>
    </source>
</evidence>
<evidence type="ECO:0000313" key="2">
    <source>
        <dbReference type="Proteomes" id="UP000004095"/>
    </source>
</evidence>
<protein>
    <submittedName>
        <fullName evidence="1">Uncharacterized protein</fullName>
    </submittedName>
</protein>
<proteinExistence type="predicted"/>
<dbReference type="EMBL" id="AAWS01000076">
    <property type="protein sequence ID" value="EAY24255.1"/>
    <property type="molecule type" value="Genomic_DNA"/>
</dbReference>
<keyword evidence="2" id="KW-1185">Reference proteome</keyword>
<dbReference type="AlphaFoldDB" id="A1ZZF6"/>
<sequence length="176" mass="20209">MIFWGKQYFSQPLAIIVGGILLLDYCLAFAVPGRQTLHDLLAGTYAITRESFYAEYNNKNPYLMNIIGETVLLKNYRSNSILATSFPQKAVVKAYVKLDNDRLNMFLLELTRQVKLEGRNIMSNHLVIQLQDEHSSLRSGRNQVVYLLAPPANIDFEARYELTENELLFLDFVVVE</sequence>
<reference evidence="1 2" key="1">
    <citation type="submission" date="2007-01" db="EMBL/GenBank/DDBJ databases">
        <authorList>
            <person name="Haygood M."/>
            <person name="Podell S."/>
            <person name="Anderson C."/>
            <person name="Hopkinson B."/>
            <person name="Roe K."/>
            <person name="Barbeau K."/>
            <person name="Gaasterland T."/>
            <person name="Ferriera S."/>
            <person name="Johnson J."/>
            <person name="Kravitz S."/>
            <person name="Beeson K."/>
            <person name="Sutton G."/>
            <person name="Rogers Y.-H."/>
            <person name="Friedman R."/>
            <person name="Frazier M."/>
            <person name="Venter J.C."/>
        </authorList>
    </citation>
    <scope>NUCLEOTIDE SEQUENCE [LARGE SCALE GENOMIC DNA]</scope>
    <source>
        <strain evidence="1 2">ATCC 23134</strain>
    </source>
</reference>
<dbReference type="Proteomes" id="UP000004095">
    <property type="component" value="Unassembled WGS sequence"/>
</dbReference>
<name>A1ZZF6_MICM2</name>